<evidence type="ECO:0000313" key="8">
    <source>
        <dbReference type="Proteomes" id="UP000317663"/>
    </source>
</evidence>
<keyword evidence="7" id="KW-0032">Aminotransferase</keyword>
<dbReference type="EMBL" id="RCZD01000013">
    <property type="protein sequence ID" value="TPG57643.1"/>
    <property type="molecule type" value="Genomic_DNA"/>
</dbReference>
<dbReference type="Gene3D" id="3.40.640.10">
    <property type="entry name" value="Type I PLP-dependent aspartate aminotransferase-like (Major domain)"/>
    <property type="match status" value="1"/>
</dbReference>
<dbReference type="InterPro" id="IPR051446">
    <property type="entry name" value="HTH_trans_reg/aminotransferase"/>
</dbReference>
<evidence type="ECO:0000256" key="3">
    <source>
        <dbReference type="ARBA" id="ARBA00023015"/>
    </source>
</evidence>
<dbReference type="OrthoDB" id="9808770at2"/>
<dbReference type="InterPro" id="IPR000524">
    <property type="entry name" value="Tscrpt_reg_HTH_GntR"/>
</dbReference>
<dbReference type="Gene3D" id="1.10.10.10">
    <property type="entry name" value="Winged helix-like DNA-binding domain superfamily/Winged helix DNA-binding domain"/>
    <property type="match status" value="1"/>
</dbReference>
<dbReference type="InterPro" id="IPR036388">
    <property type="entry name" value="WH-like_DNA-bd_sf"/>
</dbReference>
<keyword evidence="3" id="KW-0805">Transcription regulation</keyword>
<dbReference type="GO" id="GO:0008483">
    <property type="term" value="F:transaminase activity"/>
    <property type="evidence" value="ECO:0007669"/>
    <property type="project" value="UniProtKB-KW"/>
</dbReference>
<evidence type="ECO:0000256" key="4">
    <source>
        <dbReference type="ARBA" id="ARBA00023125"/>
    </source>
</evidence>
<reference evidence="7 8" key="1">
    <citation type="journal article" date="2019" name="Environ. Microbiol.">
        <title>Species interactions and distinct microbial communities in high Arctic permafrost affected cryosols are associated with the CH4 and CO2 gas fluxes.</title>
        <authorList>
            <person name="Altshuler I."/>
            <person name="Hamel J."/>
            <person name="Turney S."/>
            <person name="Magnuson E."/>
            <person name="Levesque R."/>
            <person name="Greer C."/>
            <person name="Whyte L.G."/>
        </authorList>
    </citation>
    <scope>NUCLEOTIDE SEQUENCE [LARGE SCALE GENOMIC DNA]</scope>
    <source>
        <strain evidence="7 8">E4</strain>
    </source>
</reference>
<evidence type="ECO:0000256" key="1">
    <source>
        <dbReference type="ARBA" id="ARBA00005384"/>
    </source>
</evidence>
<evidence type="ECO:0000256" key="5">
    <source>
        <dbReference type="ARBA" id="ARBA00023163"/>
    </source>
</evidence>
<dbReference type="InterPro" id="IPR015421">
    <property type="entry name" value="PyrdxlP-dep_Trfase_major"/>
</dbReference>
<comment type="similarity">
    <text evidence="1">In the C-terminal section; belongs to the class-I pyridoxal-phosphate-dependent aminotransferase family.</text>
</comment>
<gene>
    <name evidence="7" type="ORF">EAH77_20740</name>
</gene>
<keyword evidence="8" id="KW-1185">Reference proteome</keyword>
<keyword evidence="4" id="KW-0238">DNA-binding</keyword>
<proteinExistence type="inferred from homology"/>
<evidence type="ECO:0000256" key="2">
    <source>
        <dbReference type="ARBA" id="ARBA00022898"/>
    </source>
</evidence>
<keyword evidence="5" id="KW-0804">Transcription</keyword>
<dbReference type="InterPro" id="IPR004839">
    <property type="entry name" value="Aminotransferase_I/II_large"/>
</dbReference>
<feature type="domain" description="HTH gntR-type" evidence="6">
    <location>
        <begin position="17"/>
        <end position="85"/>
    </location>
</feature>
<dbReference type="SUPFAM" id="SSF46785">
    <property type="entry name" value="Winged helix' DNA-binding domain"/>
    <property type="match status" value="1"/>
</dbReference>
<comment type="caution">
    <text evidence="7">The sequence shown here is derived from an EMBL/GenBank/DDBJ whole genome shotgun (WGS) entry which is preliminary data.</text>
</comment>
<dbReference type="SUPFAM" id="SSF53383">
    <property type="entry name" value="PLP-dependent transferases"/>
    <property type="match status" value="1"/>
</dbReference>
<dbReference type="Pfam" id="PF00155">
    <property type="entry name" value="Aminotran_1_2"/>
    <property type="match status" value="1"/>
</dbReference>
<dbReference type="GO" id="GO:0003700">
    <property type="term" value="F:DNA-binding transcription factor activity"/>
    <property type="evidence" value="ECO:0007669"/>
    <property type="project" value="InterPro"/>
</dbReference>
<evidence type="ECO:0000313" key="7">
    <source>
        <dbReference type="EMBL" id="TPG57643.1"/>
    </source>
</evidence>
<organism evidence="7 8">
    <name type="scientific">Ewingella americana</name>
    <dbReference type="NCBI Taxonomy" id="41202"/>
    <lineage>
        <taxon>Bacteria</taxon>
        <taxon>Pseudomonadati</taxon>
        <taxon>Pseudomonadota</taxon>
        <taxon>Gammaproteobacteria</taxon>
        <taxon>Enterobacterales</taxon>
        <taxon>Yersiniaceae</taxon>
        <taxon>Ewingella</taxon>
    </lineage>
</organism>
<dbReference type="CDD" id="cd00609">
    <property type="entry name" value="AAT_like"/>
    <property type="match status" value="1"/>
</dbReference>
<dbReference type="PANTHER" id="PTHR46577">
    <property type="entry name" value="HTH-TYPE TRANSCRIPTIONAL REGULATORY PROTEIN GABR"/>
    <property type="match status" value="1"/>
</dbReference>
<accession>A0A502GAB7</accession>
<keyword evidence="2" id="KW-0663">Pyridoxal phosphate</keyword>
<sequence>MMEKNVASFPSLLLKKGKIKEQFYLVIKELILNGQLKAGRKIPSSRTFSEMMSISRNSILSGLERLIDEGYLITKKGSGTYVTAIIPDEMIHIKPISLHKNMSNRNDDPYINPHMKVMEKIWGMTSPYAGYNLKFNIGIGCIDLFPYELWGRLLGRTWRQFRHQDWKLNEPLGFKPLRLAISKYVRTTRGLNCTDEQILIVNGTQQAMNLAAQVLLQKGDEVWLDEPGYDGALGAFTSMGAKIRPVISDKNGMDVSYGIKHWPHAKMIFTSPSHQFPLGGTLSLSRRIALLDWASENKTWIFEDDYNSEFRYTAQPIQALQGLDQHQRVIYAGSFSKMMFPGFHLGFLVIPESLVESFKIAKYYADTRTPYLEQTILATFISEGHYARHVRRVRKACHERQRVMIEAIQLYLPEIIFAEPSDSGIHIVCWLSEEIQESDMIDQCRKAGLGAQPLSRYCQTKPTNQAILLGFAAHSPLEIVEGIKKLAQVLTQ</sequence>
<protein>
    <submittedName>
        <fullName evidence="7">PLP-dependent aminotransferase family protein</fullName>
    </submittedName>
</protein>
<dbReference type="GO" id="GO:0030170">
    <property type="term" value="F:pyridoxal phosphate binding"/>
    <property type="evidence" value="ECO:0007669"/>
    <property type="project" value="InterPro"/>
</dbReference>
<dbReference type="InterPro" id="IPR015424">
    <property type="entry name" value="PyrdxlP-dep_Trfase"/>
</dbReference>
<dbReference type="AlphaFoldDB" id="A0A502GAB7"/>
<dbReference type="PROSITE" id="PS50949">
    <property type="entry name" value="HTH_GNTR"/>
    <property type="match status" value="1"/>
</dbReference>
<dbReference type="Pfam" id="PF00392">
    <property type="entry name" value="GntR"/>
    <property type="match status" value="1"/>
</dbReference>
<dbReference type="GO" id="GO:0003677">
    <property type="term" value="F:DNA binding"/>
    <property type="evidence" value="ECO:0007669"/>
    <property type="project" value="UniProtKB-KW"/>
</dbReference>
<keyword evidence="7" id="KW-0808">Transferase</keyword>
<dbReference type="SMART" id="SM00345">
    <property type="entry name" value="HTH_GNTR"/>
    <property type="match status" value="1"/>
</dbReference>
<dbReference type="InterPro" id="IPR036390">
    <property type="entry name" value="WH_DNA-bd_sf"/>
</dbReference>
<name>A0A502GAB7_9GAMM</name>
<dbReference type="CDD" id="cd07377">
    <property type="entry name" value="WHTH_GntR"/>
    <property type="match status" value="1"/>
</dbReference>
<dbReference type="Proteomes" id="UP000317663">
    <property type="component" value="Unassembled WGS sequence"/>
</dbReference>
<dbReference type="PANTHER" id="PTHR46577:SF1">
    <property type="entry name" value="HTH-TYPE TRANSCRIPTIONAL REGULATORY PROTEIN GABR"/>
    <property type="match status" value="1"/>
</dbReference>
<evidence type="ECO:0000259" key="6">
    <source>
        <dbReference type="PROSITE" id="PS50949"/>
    </source>
</evidence>